<comment type="caution">
    <text evidence="2">The sequence shown here is derived from an EMBL/GenBank/DDBJ whole genome shotgun (WGS) entry which is preliminary data.</text>
</comment>
<feature type="compositionally biased region" description="Low complexity" evidence="1">
    <location>
        <begin position="969"/>
        <end position="988"/>
    </location>
</feature>
<sequence length="1265" mass="148666">MSYSESQSTNNQFPAEKPVKVFSDENAKPNINMWEYLGPDGKYNGPFSSFDMDCKNQNGDFKSDNVTQVKCGSFQLQLKEEDQDKVDFFENIEVDEKADNDLQNMFINDNTDQQKTIIAEKVPLSDDINAKPVDGEFNEDQIQDLKKQKNETEKPKTDKADQYNPDQFDYEYWQFGLDGPTQNNNQQKNNQEVNYSKLPLQSNQTYNQANIQFMEQFKQNILRQINQNSKHEPKFDTFDELVEYLTNEKDQKIICLSHIIFQKVANQCALPENECKQKLLTFLGKEQYKNIAMPEFKKWLLSAINIFLKNKRDFVRHPQSEDLINNPLKEALINHQKFLSEGKSVDLRLKYFIAEQLGLTEDDIGNMIRTLKDNELYEWPNDKVLEIKTKADQLWRESKQKHPEYSNQDRKEQVMEKLNLDQYKQYYWCSPKKLSKAIDYYLALKEEKSNINMWEYLGPDGKYNGPFSSFDMDCKNQNGDFKSDNVTQVKCGSFQLQLKEEDYDKVDFFENIEVEGQAGPDNNPQPQDPGQNNKPNKSDPYDLESNQKFQEEGKQMDSDSCESVEDVIMGDFSNKIIQTGKNTVQNDLVFSKQITNEKNCNKQTQVEAINEDLVFTKNNIRYEKTLTKEELDAITTKETLIKNALPKFKELILEAINGFFKITPKFVAFVTESLKNALKFYKWYNSEVQIINLDFESIAAQLNLTETDISSMFSKLQCELPQYNEERAIYNQLSENIKQLLSNKIIQLWYEHLQLSVERITIIQNYIQLQLNYAKSCNSVEQKKRIEQQDAIFQHYKSKFVKNDIEQLFSSLSVSPSREKFIETELQKRRLKEDKQFVDYNFNIYRDVQAVEVGDHAGVRIPIIKKEQKDQKESIFAPGAGDSKHNQNPDFNPEAGKNETEKPKIDKAHDYFTDPDNPDAFNQFKDVFDNEYWYFDEEPIQNNNQQNNPAPNYHEPNQFNIQFMEQRDVPPQNNQQQNIQPPNNQPVQKNKKAENQQQTNDIPQSIDTNTEQNAKNVQNTEQNTIDTNNTQPGTEKTTKKQKWSESQLNKFKENILRQIDTLMATKFSSFDELLEHLYSKVKEQENEQQIDLKSQIDFKEVAKECGQSEDECLKKYTELCIIHLAVESINNSFKELQLNEYQGNTDQDTISKYRKYLWKNPEKQSRIKLKFKEIGIQLGLTEQRVGEIFRNLQEHNLDDLDEDTKQAVEKRANELWKSQWQSQLSIEERRKELNNQLRQEFNFKQSTFKPKQISNFLYYLVNTFN</sequence>
<organism evidence="2">
    <name type="scientific">Hexamita inflata</name>
    <dbReference type="NCBI Taxonomy" id="28002"/>
    <lineage>
        <taxon>Eukaryota</taxon>
        <taxon>Metamonada</taxon>
        <taxon>Diplomonadida</taxon>
        <taxon>Hexamitidae</taxon>
        <taxon>Hexamitinae</taxon>
        <taxon>Hexamita</taxon>
    </lineage>
</organism>
<evidence type="ECO:0000313" key="3">
    <source>
        <dbReference type="EMBL" id="CAL6030023.1"/>
    </source>
</evidence>
<feature type="region of interest" description="Disordered" evidence="1">
    <location>
        <begin position="870"/>
        <end position="903"/>
    </location>
</feature>
<feature type="compositionally biased region" description="Polar residues" evidence="1">
    <location>
        <begin position="1"/>
        <end position="13"/>
    </location>
</feature>
<evidence type="ECO:0000313" key="2">
    <source>
        <dbReference type="EMBL" id="CAI9962697.1"/>
    </source>
</evidence>
<dbReference type="EMBL" id="CATOUU010000959">
    <property type="protein sequence ID" value="CAI9962697.1"/>
    <property type="molecule type" value="Genomic_DNA"/>
</dbReference>
<accession>A0AA86US33</accession>
<gene>
    <name evidence="3" type="ORF">HINF_LOCUS32900</name>
    <name evidence="2" type="ORF">HINF_LOCUS50342</name>
</gene>
<dbReference type="InterPro" id="IPR035445">
    <property type="entry name" value="GYF-like_dom_sf"/>
</dbReference>
<feature type="compositionally biased region" description="Polar residues" evidence="1">
    <location>
        <begin position="995"/>
        <end position="1035"/>
    </location>
</feature>
<name>A0AA86US33_9EUKA</name>
<feature type="region of interest" description="Disordered" evidence="1">
    <location>
        <begin position="515"/>
        <end position="544"/>
    </location>
</feature>
<feature type="compositionally biased region" description="Low complexity" evidence="1">
    <location>
        <begin position="519"/>
        <end position="535"/>
    </location>
</feature>
<protein>
    <submittedName>
        <fullName evidence="2">GYF-like domain superfamily</fullName>
    </submittedName>
    <submittedName>
        <fullName evidence="3">GYF-like_domain superfamily</fullName>
    </submittedName>
</protein>
<evidence type="ECO:0000256" key="1">
    <source>
        <dbReference type="SAM" id="MobiDB-lite"/>
    </source>
</evidence>
<evidence type="ECO:0000313" key="4">
    <source>
        <dbReference type="Proteomes" id="UP001642409"/>
    </source>
</evidence>
<feature type="region of interest" description="Disordered" evidence="1">
    <location>
        <begin position="1"/>
        <end position="24"/>
    </location>
</feature>
<keyword evidence="4" id="KW-1185">Reference proteome</keyword>
<dbReference type="Proteomes" id="UP001642409">
    <property type="component" value="Unassembled WGS sequence"/>
</dbReference>
<feature type="region of interest" description="Disordered" evidence="1">
    <location>
        <begin position="969"/>
        <end position="1046"/>
    </location>
</feature>
<proteinExistence type="predicted"/>
<dbReference type="EMBL" id="CAXDID020000113">
    <property type="protein sequence ID" value="CAL6030023.1"/>
    <property type="molecule type" value="Genomic_DNA"/>
</dbReference>
<dbReference type="SUPFAM" id="SSF55277">
    <property type="entry name" value="GYF domain"/>
    <property type="match status" value="2"/>
</dbReference>
<dbReference type="AlphaFoldDB" id="A0AA86US33"/>
<reference evidence="3 4" key="2">
    <citation type="submission" date="2024-07" db="EMBL/GenBank/DDBJ databases">
        <authorList>
            <person name="Akdeniz Z."/>
        </authorList>
    </citation>
    <scope>NUCLEOTIDE SEQUENCE [LARGE SCALE GENOMIC DNA]</scope>
</reference>
<reference evidence="2" key="1">
    <citation type="submission" date="2023-06" db="EMBL/GenBank/DDBJ databases">
        <authorList>
            <person name="Kurt Z."/>
        </authorList>
    </citation>
    <scope>NUCLEOTIDE SEQUENCE</scope>
</reference>